<evidence type="ECO:0000313" key="10">
    <source>
        <dbReference type="EMBL" id="OGN11473.1"/>
    </source>
</evidence>
<accession>A0A1F8FEA7</accession>
<dbReference type="Pfam" id="PF02223">
    <property type="entry name" value="Thymidylate_kin"/>
    <property type="match status" value="1"/>
</dbReference>
<evidence type="ECO:0000313" key="11">
    <source>
        <dbReference type="Proteomes" id="UP000178197"/>
    </source>
</evidence>
<dbReference type="Proteomes" id="UP000178197">
    <property type="component" value="Unassembled WGS sequence"/>
</dbReference>
<dbReference type="CDD" id="cd01672">
    <property type="entry name" value="TMPK"/>
    <property type="match status" value="1"/>
</dbReference>
<protein>
    <recommendedName>
        <fullName evidence="8">Thymidylate kinase</fullName>
        <ecNumber evidence="8">2.7.4.9</ecNumber>
    </recommendedName>
    <alternativeName>
        <fullName evidence="8">dTMP kinase</fullName>
    </alternativeName>
</protein>
<dbReference type="EMBL" id="MGJT01000031">
    <property type="protein sequence ID" value="OGN11473.1"/>
    <property type="molecule type" value="Genomic_DNA"/>
</dbReference>
<name>A0A1F8FEA7_9BACT</name>
<keyword evidence="4 8" id="KW-0547">Nucleotide-binding</keyword>
<dbReference type="NCBIfam" id="TIGR00041">
    <property type="entry name" value="DTMP_kinase"/>
    <property type="match status" value="1"/>
</dbReference>
<comment type="caution">
    <text evidence="10">The sequence shown here is derived from an EMBL/GenBank/DDBJ whole genome shotgun (WGS) entry which is preliminary data.</text>
</comment>
<dbReference type="SUPFAM" id="SSF52540">
    <property type="entry name" value="P-loop containing nucleoside triphosphate hydrolases"/>
    <property type="match status" value="1"/>
</dbReference>
<keyword evidence="2 8" id="KW-0808">Transferase</keyword>
<gene>
    <name evidence="8" type="primary">tmk</name>
    <name evidence="10" type="ORF">A3C71_02345</name>
</gene>
<dbReference type="InterPro" id="IPR039430">
    <property type="entry name" value="Thymidylate_kin-like_dom"/>
</dbReference>
<organism evidence="10 11">
    <name type="scientific">Candidatus Yanofskybacteria bacterium RIFCSPHIGHO2_02_FULL_43_15c</name>
    <dbReference type="NCBI Taxonomy" id="1802679"/>
    <lineage>
        <taxon>Bacteria</taxon>
        <taxon>Candidatus Yanofskyibacteriota</taxon>
    </lineage>
</organism>
<keyword evidence="6 8" id="KW-0067">ATP-binding</keyword>
<evidence type="ECO:0000256" key="6">
    <source>
        <dbReference type="ARBA" id="ARBA00022840"/>
    </source>
</evidence>
<evidence type="ECO:0000256" key="8">
    <source>
        <dbReference type="HAMAP-Rule" id="MF_00165"/>
    </source>
</evidence>
<dbReference type="Gene3D" id="3.40.50.300">
    <property type="entry name" value="P-loop containing nucleotide triphosphate hydrolases"/>
    <property type="match status" value="1"/>
</dbReference>
<dbReference type="EC" id="2.7.4.9" evidence="8"/>
<dbReference type="GO" id="GO:0005737">
    <property type="term" value="C:cytoplasm"/>
    <property type="evidence" value="ECO:0007669"/>
    <property type="project" value="TreeGrafter"/>
</dbReference>
<keyword evidence="3 8" id="KW-0545">Nucleotide biosynthesis</keyword>
<feature type="domain" description="Thymidylate kinase-like" evidence="9">
    <location>
        <begin position="13"/>
        <end position="204"/>
    </location>
</feature>
<evidence type="ECO:0000259" key="9">
    <source>
        <dbReference type="Pfam" id="PF02223"/>
    </source>
</evidence>
<evidence type="ECO:0000256" key="4">
    <source>
        <dbReference type="ARBA" id="ARBA00022741"/>
    </source>
</evidence>
<dbReference type="GO" id="GO:0006235">
    <property type="term" value="P:dTTP biosynthetic process"/>
    <property type="evidence" value="ECO:0007669"/>
    <property type="project" value="UniProtKB-UniRule"/>
</dbReference>
<dbReference type="PANTHER" id="PTHR10344:SF4">
    <property type="entry name" value="UMP-CMP KINASE 2, MITOCHONDRIAL"/>
    <property type="match status" value="1"/>
</dbReference>
<dbReference type="GO" id="GO:0005524">
    <property type="term" value="F:ATP binding"/>
    <property type="evidence" value="ECO:0007669"/>
    <property type="project" value="UniProtKB-UniRule"/>
</dbReference>
<evidence type="ECO:0000256" key="3">
    <source>
        <dbReference type="ARBA" id="ARBA00022727"/>
    </source>
</evidence>
<dbReference type="InterPro" id="IPR027417">
    <property type="entry name" value="P-loop_NTPase"/>
</dbReference>
<comment type="similarity">
    <text evidence="1 8">Belongs to the thymidylate kinase family.</text>
</comment>
<comment type="catalytic activity">
    <reaction evidence="7 8">
        <text>dTMP + ATP = dTDP + ADP</text>
        <dbReference type="Rhea" id="RHEA:13517"/>
        <dbReference type="ChEBI" id="CHEBI:30616"/>
        <dbReference type="ChEBI" id="CHEBI:58369"/>
        <dbReference type="ChEBI" id="CHEBI:63528"/>
        <dbReference type="ChEBI" id="CHEBI:456216"/>
        <dbReference type="EC" id="2.7.4.9"/>
    </reaction>
</comment>
<dbReference type="GO" id="GO:0006233">
    <property type="term" value="P:dTDP biosynthetic process"/>
    <property type="evidence" value="ECO:0007669"/>
    <property type="project" value="InterPro"/>
</dbReference>
<dbReference type="AlphaFoldDB" id="A0A1F8FEA7"/>
<dbReference type="GO" id="GO:0006227">
    <property type="term" value="P:dUDP biosynthetic process"/>
    <property type="evidence" value="ECO:0007669"/>
    <property type="project" value="TreeGrafter"/>
</dbReference>
<dbReference type="GO" id="GO:0004798">
    <property type="term" value="F:dTMP kinase activity"/>
    <property type="evidence" value="ECO:0007669"/>
    <property type="project" value="UniProtKB-UniRule"/>
</dbReference>
<evidence type="ECO:0000256" key="2">
    <source>
        <dbReference type="ARBA" id="ARBA00022679"/>
    </source>
</evidence>
<evidence type="ECO:0000256" key="5">
    <source>
        <dbReference type="ARBA" id="ARBA00022777"/>
    </source>
</evidence>
<dbReference type="InterPro" id="IPR018094">
    <property type="entry name" value="Thymidylate_kinase"/>
</dbReference>
<evidence type="ECO:0000256" key="1">
    <source>
        <dbReference type="ARBA" id="ARBA00009776"/>
    </source>
</evidence>
<keyword evidence="5 8" id="KW-0418">Kinase</keyword>
<evidence type="ECO:0000256" key="7">
    <source>
        <dbReference type="ARBA" id="ARBA00048743"/>
    </source>
</evidence>
<sequence>MQKNPYSGKYIAFEGMDGCGKSTQSEKALRYMQANGEKAILVKEPNKQVFGGKLIYSLLFKEGPIGFSDMSSVMRQIHYFWNRMIHMTEVVIPALAKGINVLTDRCYTSVCLDVHQTGDLERLLAIQDYYFQTAGVPLIRPDWIIIYDLKPETALERLKKKSRRDFFEQPGKLLQTKMAYLEFAEKFPDFCRVVDASQDEDVVFSQFTRELLYQSFPLTGRKKESGGKDELSR</sequence>
<feature type="binding site" evidence="8">
    <location>
        <begin position="15"/>
        <end position="22"/>
    </location>
    <ligand>
        <name>ATP</name>
        <dbReference type="ChEBI" id="CHEBI:30616"/>
    </ligand>
</feature>
<dbReference type="PANTHER" id="PTHR10344">
    <property type="entry name" value="THYMIDYLATE KINASE"/>
    <property type="match status" value="1"/>
</dbReference>
<proteinExistence type="inferred from homology"/>
<dbReference type="HAMAP" id="MF_00165">
    <property type="entry name" value="Thymidylate_kinase"/>
    <property type="match status" value="1"/>
</dbReference>
<comment type="function">
    <text evidence="8">Phosphorylation of dTMP to form dTDP in both de novo and salvage pathways of dTTP synthesis.</text>
</comment>
<reference evidence="10 11" key="1">
    <citation type="journal article" date="2016" name="Nat. Commun.">
        <title>Thousands of microbial genomes shed light on interconnected biogeochemical processes in an aquifer system.</title>
        <authorList>
            <person name="Anantharaman K."/>
            <person name="Brown C.T."/>
            <person name="Hug L.A."/>
            <person name="Sharon I."/>
            <person name="Castelle C.J."/>
            <person name="Probst A.J."/>
            <person name="Thomas B.C."/>
            <person name="Singh A."/>
            <person name="Wilkins M.J."/>
            <person name="Karaoz U."/>
            <person name="Brodie E.L."/>
            <person name="Williams K.H."/>
            <person name="Hubbard S.S."/>
            <person name="Banfield J.F."/>
        </authorList>
    </citation>
    <scope>NUCLEOTIDE SEQUENCE [LARGE SCALE GENOMIC DNA]</scope>
</reference>